<keyword evidence="2" id="KW-1185">Reference proteome</keyword>
<protein>
    <submittedName>
        <fullName evidence="1">Uncharacterized protein</fullName>
    </submittedName>
</protein>
<dbReference type="Proteomes" id="UP001151529">
    <property type="component" value="Chromosome 18"/>
</dbReference>
<gene>
    <name evidence="1" type="ORF">OIU85_013129</name>
</gene>
<accession>A0A9Q0NQV1</accession>
<name>A0A9Q0NQV1_SALVM</name>
<evidence type="ECO:0000313" key="1">
    <source>
        <dbReference type="EMBL" id="KAJ6674202.1"/>
    </source>
</evidence>
<dbReference type="AlphaFoldDB" id="A0A9Q0NQV1"/>
<comment type="caution">
    <text evidence="1">The sequence shown here is derived from an EMBL/GenBank/DDBJ whole genome shotgun (WGS) entry which is preliminary data.</text>
</comment>
<organism evidence="1 2">
    <name type="scientific">Salix viminalis</name>
    <name type="common">Common osier</name>
    <name type="synonym">Basket willow</name>
    <dbReference type="NCBI Taxonomy" id="40686"/>
    <lineage>
        <taxon>Eukaryota</taxon>
        <taxon>Viridiplantae</taxon>
        <taxon>Streptophyta</taxon>
        <taxon>Embryophyta</taxon>
        <taxon>Tracheophyta</taxon>
        <taxon>Spermatophyta</taxon>
        <taxon>Magnoliopsida</taxon>
        <taxon>eudicotyledons</taxon>
        <taxon>Gunneridae</taxon>
        <taxon>Pentapetalae</taxon>
        <taxon>rosids</taxon>
        <taxon>fabids</taxon>
        <taxon>Malpighiales</taxon>
        <taxon>Salicaceae</taxon>
        <taxon>Saliceae</taxon>
        <taxon>Salix</taxon>
    </lineage>
</organism>
<dbReference type="EMBL" id="JAPFFL010000017">
    <property type="protein sequence ID" value="KAJ6674202.1"/>
    <property type="molecule type" value="Genomic_DNA"/>
</dbReference>
<sequence length="119" mass="12784">METYELVPDPIQGEAGCMASDRENKALSDGPHVSKTRKFGTLTKGNITKNNSNTPGSLDPLSMAILQSNLDHDGDEQQMDPMHIEMEGLTNGVTTRNMIRRHANKAAGSGGKSPTTTIC</sequence>
<evidence type="ECO:0000313" key="2">
    <source>
        <dbReference type="Proteomes" id="UP001151529"/>
    </source>
</evidence>
<proteinExistence type="predicted"/>
<reference evidence="1 2" key="1">
    <citation type="journal article" date="2023" name="Int. J. Mol. Sci.">
        <title>De Novo Assembly and Annotation of 11 Diverse Shrub Willow (Salix) Genomes Reveals Novel Gene Organization in Sex-Linked Regions.</title>
        <authorList>
            <person name="Hyden B."/>
            <person name="Feng K."/>
            <person name="Yates T.B."/>
            <person name="Jawdy S."/>
            <person name="Cereghino C."/>
            <person name="Smart L.B."/>
            <person name="Muchero W."/>
        </authorList>
    </citation>
    <scope>NUCLEOTIDE SEQUENCE [LARGE SCALE GENOMIC DNA]</scope>
    <source>
        <tissue evidence="1">Shoot tip</tissue>
    </source>
</reference>